<dbReference type="Pfam" id="PF00051">
    <property type="entry name" value="Kringle"/>
    <property type="match status" value="1"/>
</dbReference>
<dbReference type="PROSITE" id="PS00021">
    <property type="entry name" value="KRINGLE_1"/>
    <property type="match status" value="1"/>
</dbReference>
<dbReference type="SMART" id="SM00130">
    <property type="entry name" value="KR"/>
    <property type="match status" value="1"/>
</dbReference>
<feature type="domain" description="Kringle" evidence="4">
    <location>
        <begin position="307"/>
        <end position="383"/>
    </location>
</feature>
<evidence type="ECO:0000259" key="4">
    <source>
        <dbReference type="PROSITE" id="PS50070"/>
    </source>
</evidence>
<name>A0AAE0L9I7_9CHLO</name>
<reference evidence="5 6" key="1">
    <citation type="journal article" date="2015" name="Genome Biol. Evol.">
        <title>Comparative Genomics of a Bacterivorous Green Alga Reveals Evolutionary Causalities and Consequences of Phago-Mixotrophic Mode of Nutrition.</title>
        <authorList>
            <person name="Burns J.A."/>
            <person name="Paasch A."/>
            <person name="Narechania A."/>
            <person name="Kim E."/>
        </authorList>
    </citation>
    <scope>NUCLEOTIDE SEQUENCE [LARGE SCALE GENOMIC DNA]</scope>
    <source>
        <strain evidence="5 6">PLY_AMNH</strain>
    </source>
</reference>
<evidence type="ECO:0000256" key="1">
    <source>
        <dbReference type="ARBA" id="ARBA00022572"/>
    </source>
</evidence>
<gene>
    <name evidence="5" type="ORF">CYMTET_14828</name>
</gene>
<organism evidence="5 6">
    <name type="scientific">Cymbomonas tetramitiformis</name>
    <dbReference type="NCBI Taxonomy" id="36881"/>
    <lineage>
        <taxon>Eukaryota</taxon>
        <taxon>Viridiplantae</taxon>
        <taxon>Chlorophyta</taxon>
        <taxon>Pyramimonadophyceae</taxon>
        <taxon>Pyramimonadales</taxon>
        <taxon>Pyramimonadaceae</taxon>
        <taxon>Cymbomonas</taxon>
    </lineage>
</organism>
<dbReference type="Gene3D" id="2.40.20.10">
    <property type="entry name" value="Plasminogen Kringle 4"/>
    <property type="match status" value="1"/>
</dbReference>
<dbReference type="SUPFAM" id="SSF57440">
    <property type="entry name" value="Kringle-like"/>
    <property type="match status" value="1"/>
</dbReference>
<feature type="compositionally biased region" description="Low complexity" evidence="3">
    <location>
        <begin position="771"/>
        <end position="780"/>
    </location>
</feature>
<evidence type="ECO:0000256" key="3">
    <source>
        <dbReference type="SAM" id="MobiDB-lite"/>
    </source>
</evidence>
<evidence type="ECO:0000256" key="2">
    <source>
        <dbReference type="ARBA" id="ARBA00023157"/>
    </source>
</evidence>
<keyword evidence="2" id="KW-1015">Disulfide bond</keyword>
<sequence>MLYLTQPCFRGVKLYECVEAIHLPAGAEQIGETVVVQDPQPTDVGYEDLFEGYYFPSAIFRATFRLLDNFATFQVLQFAAIDEDGSTNSESNVLTIEYTKGLHVPLGLRIWGHYLNWGEHLCVEPEDMESRALPISDCYRELCFGGKCSITNCTIYEVTVEYNEENDSVFPFEAVYSNAILLDGDALTPLEMTQTIAPGERRHVTQQFRYGDVSIYGVEEGSLENLVGSYGDASDIPYWGKAECEGHNLTIELDYGRNARFQGWVTLGYCQFGCSLPSPPPRPPPAPGPPPAAPSPPLNCYWDGDFGVSYRGNTAVTREGYDCLRWNRAPLSGPDPEYYLKFDWLTTPDNVYYCRNPENDPGGPWCFTQSEEKRWDYCEIDICTSPRHHPLPPPPPPPPPRHRPRHHPATIATTTAASTTPPLPPPPSPPCPPPESPAKPPLVPPLPPPPQEPPLAPSGATVVDIALKWDDREAVKEFPDFEQYFKEVIADIANDQAVTTENVVIYDILSYDSAVVKSVVYFPGLESATSFIEVMRCCADTIFGKHHELGVLGEPRVLQVGYFKGAVPSPPPPSSPADEAFTETPTFLAIVYISTFLVLIAILYYTKDACCAPISVHINAASLSIWQRVVKGHSGTAFVGGRVVPIEGATLIHENFVIDETSDMGSMAEKKYLTSIGMAPVWSRNGPWQCSAPDGKSLRQVPVLPDYPVDAATGRRFLCPKYEEAEQRPHEQMQDQLALEAPATGEQLMLEAPPKEDLQEAPPEQLMLESANPSGSNSADDNGDDAGDDPQSPVDESQVEADFEFNAPRIQIFRGSSFSSNKS</sequence>
<feature type="compositionally biased region" description="Pro residues" evidence="3">
    <location>
        <begin position="421"/>
        <end position="456"/>
    </location>
</feature>
<dbReference type="CDD" id="cd00108">
    <property type="entry name" value="KR"/>
    <property type="match status" value="1"/>
</dbReference>
<dbReference type="InterPro" id="IPR000001">
    <property type="entry name" value="Kringle"/>
</dbReference>
<proteinExistence type="predicted"/>
<dbReference type="AlphaFoldDB" id="A0AAE0L9I7"/>
<accession>A0AAE0L9I7</accession>
<dbReference type="PANTHER" id="PTHR48125:SF12">
    <property type="entry name" value="AT HOOK TRANSCRIPTION FACTOR FAMILY-RELATED"/>
    <property type="match status" value="1"/>
</dbReference>
<protein>
    <recommendedName>
        <fullName evidence="4">Kringle domain-containing protein</fullName>
    </recommendedName>
</protein>
<dbReference type="PANTHER" id="PTHR48125">
    <property type="entry name" value="LP07818P1"/>
    <property type="match status" value="1"/>
</dbReference>
<dbReference type="InterPro" id="IPR018056">
    <property type="entry name" value="Kringle_CS"/>
</dbReference>
<feature type="compositionally biased region" description="Low complexity" evidence="3">
    <location>
        <begin position="409"/>
        <end position="420"/>
    </location>
</feature>
<feature type="region of interest" description="Disordered" evidence="3">
    <location>
        <begin position="386"/>
        <end position="458"/>
    </location>
</feature>
<feature type="compositionally biased region" description="Polar residues" evidence="3">
    <location>
        <begin position="814"/>
        <end position="823"/>
    </location>
</feature>
<dbReference type="Proteomes" id="UP001190700">
    <property type="component" value="Unassembled WGS sequence"/>
</dbReference>
<dbReference type="InterPro" id="IPR013806">
    <property type="entry name" value="Kringle-like"/>
</dbReference>
<dbReference type="PROSITE" id="PS50070">
    <property type="entry name" value="KRINGLE_2"/>
    <property type="match status" value="1"/>
</dbReference>
<comment type="caution">
    <text evidence="5">The sequence shown here is derived from an EMBL/GenBank/DDBJ whole genome shotgun (WGS) entry which is preliminary data.</text>
</comment>
<feature type="region of interest" description="Disordered" evidence="3">
    <location>
        <begin position="755"/>
        <end position="823"/>
    </location>
</feature>
<keyword evidence="6" id="KW-1185">Reference proteome</keyword>
<evidence type="ECO:0000313" key="5">
    <source>
        <dbReference type="EMBL" id="KAK3277141.1"/>
    </source>
</evidence>
<dbReference type="InterPro" id="IPR038178">
    <property type="entry name" value="Kringle_sf"/>
</dbReference>
<keyword evidence="1" id="KW-0420">Kringle</keyword>
<evidence type="ECO:0000313" key="6">
    <source>
        <dbReference type="Proteomes" id="UP001190700"/>
    </source>
</evidence>
<dbReference type="EMBL" id="LGRX02006236">
    <property type="protein sequence ID" value="KAK3277141.1"/>
    <property type="molecule type" value="Genomic_DNA"/>
</dbReference>